<evidence type="ECO:0000256" key="2">
    <source>
        <dbReference type="ARBA" id="ARBA00022898"/>
    </source>
</evidence>
<dbReference type="NCBIfam" id="NF002806">
    <property type="entry name" value="PRK02948.1"/>
    <property type="match status" value="1"/>
</dbReference>
<dbReference type="Pfam" id="PF00266">
    <property type="entry name" value="Aminotran_5"/>
    <property type="match status" value="1"/>
</dbReference>
<dbReference type="Gene3D" id="1.10.260.50">
    <property type="match status" value="1"/>
</dbReference>
<reference evidence="5" key="1">
    <citation type="journal article" date="2019" name="Int. J. Syst. Evol. Microbiol.">
        <title>The Global Catalogue of Microorganisms (GCM) 10K type strain sequencing project: providing services to taxonomists for standard genome sequencing and annotation.</title>
        <authorList>
            <consortium name="The Broad Institute Genomics Platform"/>
            <consortium name="The Broad Institute Genome Sequencing Center for Infectious Disease"/>
            <person name="Wu L."/>
            <person name="Ma J."/>
        </authorList>
    </citation>
    <scope>NUCLEOTIDE SEQUENCE [LARGE SCALE GENOMIC DNA]</scope>
    <source>
        <strain evidence="5">CGMCC 4.1621</strain>
    </source>
</reference>
<organism evidence="4 5">
    <name type="scientific">Halobacillus seohaensis</name>
    <dbReference type="NCBI Taxonomy" id="447421"/>
    <lineage>
        <taxon>Bacteria</taxon>
        <taxon>Bacillati</taxon>
        <taxon>Bacillota</taxon>
        <taxon>Bacilli</taxon>
        <taxon>Bacillales</taxon>
        <taxon>Bacillaceae</taxon>
        <taxon>Halobacillus</taxon>
    </lineage>
</organism>
<dbReference type="InterPro" id="IPR000192">
    <property type="entry name" value="Aminotrans_V_dom"/>
</dbReference>
<gene>
    <name evidence="4" type="ORF">ACFQIC_09575</name>
</gene>
<dbReference type="InterPro" id="IPR015421">
    <property type="entry name" value="PyrdxlP-dep_Trfase_major"/>
</dbReference>
<proteinExistence type="predicted"/>
<dbReference type="RefSeq" id="WP_204708045.1">
    <property type="nucleotide sequence ID" value="NZ_JBHSZV010000025.1"/>
</dbReference>
<accession>A0ABW2EMJ4</accession>
<dbReference type="EMBL" id="JBHSZV010000025">
    <property type="protein sequence ID" value="MFC7062105.1"/>
    <property type="molecule type" value="Genomic_DNA"/>
</dbReference>
<comment type="caution">
    <text evidence="4">The sequence shown here is derived from an EMBL/GenBank/DDBJ whole genome shotgun (WGS) entry which is preliminary data.</text>
</comment>
<dbReference type="InterPro" id="IPR015424">
    <property type="entry name" value="PyrdxlP-dep_Trfase"/>
</dbReference>
<dbReference type="PANTHER" id="PTHR11601:SF36">
    <property type="entry name" value="CYSTEINE DESULFURASE NIFS-RELATED"/>
    <property type="match status" value="1"/>
</dbReference>
<dbReference type="Proteomes" id="UP001596410">
    <property type="component" value="Unassembled WGS sequence"/>
</dbReference>
<dbReference type="Gene3D" id="3.90.1150.10">
    <property type="entry name" value="Aspartate Aminotransferase, domain 1"/>
    <property type="match status" value="1"/>
</dbReference>
<protein>
    <submittedName>
        <fullName evidence="4">IscS subfamily cysteine desulfurase</fullName>
    </submittedName>
</protein>
<evidence type="ECO:0000313" key="5">
    <source>
        <dbReference type="Proteomes" id="UP001596410"/>
    </source>
</evidence>
<dbReference type="InterPro" id="IPR015422">
    <property type="entry name" value="PyrdxlP-dep_Trfase_small"/>
</dbReference>
<dbReference type="PANTHER" id="PTHR11601">
    <property type="entry name" value="CYSTEINE DESULFURYLASE FAMILY MEMBER"/>
    <property type="match status" value="1"/>
</dbReference>
<dbReference type="PIRSF" id="PIRSF005572">
    <property type="entry name" value="NifS"/>
    <property type="match status" value="1"/>
</dbReference>
<name>A0ABW2EMJ4_9BACI</name>
<feature type="domain" description="Aminotransferase class V" evidence="3">
    <location>
        <begin position="3"/>
        <end position="361"/>
    </location>
</feature>
<dbReference type="SUPFAM" id="SSF53383">
    <property type="entry name" value="PLP-dependent transferases"/>
    <property type="match status" value="1"/>
</dbReference>
<dbReference type="InterPro" id="IPR016454">
    <property type="entry name" value="Cysteine_dSase"/>
</dbReference>
<dbReference type="Gene3D" id="3.40.640.10">
    <property type="entry name" value="Type I PLP-dependent aspartate aminotransferase-like (Major domain)"/>
    <property type="match status" value="1"/>
</dbReference>
<evidence type="ECO:0000256" key="1">
    <source>
        <dbReference type="ARBA" id="ARBA00001933"/>
    </source>
</evidence>
<comment type="cofactor">
    <cofactor evidence="1">
        <name>pyridoxal 5'-phosphate</name>
        <dbReference type="ChEBI" id="CHEBI:597326"/>
    </cofactor>
</comment>
<keyword evidence="5" id="KW-1185">Reference proteome</keyword>
<evidence type="ECO:0000259" key="3">
    <source>
        <dbReference type="Pfam" id="PF00266"/>
    </source>
</evidence>
<evidence type="ECO:0000313" key="4">
    <source>
        <dbReference type="EMBL" id="MFC7062105.1"/>
    </source>
</evidence>
<keyword evidence="2" id="KW-0663">Pyridoxal phosphate</keyword>
<sequence>MNYFDYAATCPISETALETYIKASREYFGNTQSVHDIGSKADLLVEHCRQTLANLLQVEREGITFTSGGTESNMLALNALASAKNGNHIIISTGEHSSVHNTISKLSEEKGYEVSEVSLTNEGVVNTEELKRVIRKDTVLVSVQHVNSDIGTVQPIEKIHELCQANGIWLHSDCVQSFGKIDLSKVTSLVDSFSLSSHKIYGPKGVGALYIRPTLSFVPFFEGVSHENGVRPGTLNTPGIAAFTTAAENNLTNLEVRQQHIKTLKKEFLASLEDVTDFVNLIGFSADSSIPILGLCMREIDGQHMMLEGNRRGYSFSTGSACKVRGGGLSKTLLSMGISEEEARTFIRISFGFDQNLEDVRGLAASMKKVMKERNFIG</sequence>